<protein>
    <submittedName>
        <fullName evidence="1">Uncharacterized protein</fullName>
    </submittedName>
</protein>
<proteinExistence type="predicted"/>
<sequence>MTDKEELYEVRWGQAAQIRLAEMESYKVNPKLVFVKSNHLLGRSPRIVAYDVVDFENFKYNGCYWTLLNNVILVYSISERNKKVYVLASFFANTAWAHQIFWGIEPEDWEE</sequence>
<evidence type="ECO:0000313" key="1">
    <source>
        <dbReference type="EMBL" id="QQK76503.1"/>
    </source>
</evidence>
<name>A0A7T7CC27_9BACI</name>
<dbReference type="Proteomes" id="UP000595823">
    <property type="component" value="Chromosome"/>
</dbReference>
<dbReference type="RefSeq" id="WP_200123633.1">
    <property type="nucleotide sequence ID" value="NZ_CP054705.1"/>
</dbReference>
<reference evidence="1 2" key="1">
    <citation type="submission" date="2020-06" db="EMBL/GenBank/DDBJ databases">
        <title>Genomic analysis of Salicibibacter sp. NKC5-3.</title>
        <authorList>
            <person name="Oh Y.J."/>
        </authorList>
    </citation>
    <scope>NUCLEOTIDE SEQUENCE [LARGE SCALE GENOMIC DNA]</scope>
    <source>
        <strain evidence="1 2">NKC5-3</strain>
    </source>
</reference>
<dbReference type="AlphaFoldDB" id="A0A7T7CC27"/>
<dbReference type="KEGG" id="scia:HUG15_13620"/>
<evidence type="ECO:0000313" key="2">
    <source>
        <dbReference type="Proteomes" id="UP000595823"/>
    </source>
</evidence>
<keyword evidence="2" id="KW-1185">Reference proteome</keyword>
<gene>
    <name evidence="1" type="ORF">HUG15_13620</name>
</gene>
<organism evidence="1 2">
    <name type="scientific">Salicibibacter cibarius</name>
    <dbReference type="NCBI Taxonomy" id="2743000"/>
    <lineage>
        <taxon>Bacteria</taxon>
        <taxon>Bacillati</taxon>
        <taxon>Bacillota</taxon>
        <taxon>Bacilli</taxon>
        <taxon>Bacillales</taxon>
        <taxon>Bacillaceae</taxon>
        <taxon>Salicibibacter</taxon>
    </lineage>
</organism>
<accession>A0A7T7CC27</accession>
<dbReference type="EMBL" id="CP054705">
    <property type="protein sequence ID" value="QQK76503.1"/>
    <property type="molecule type" value="Genomic_DNA"/>
</dbReference>